<dbReference type="SUPFAM" id="SSF46689">
    <property type="entry name" value="Homeodomain-like"/>
    <property type="match status" value="1"/>
</dbReference>
<feature type="domain" description="HTH araC/xylS-type" evidence="4">
    <location>
        <begin position="245"/>
        <end position="342"/>
    </location>
</feature>
<keyword evidence="1" id="KW-0805">Transcription regulation</keyword>
<dbReference type="PANTHER" id="PTHR47894:SF1">
    <property type="entry name" value="HTH-TYPE TRANSCRIPTIONAL REGULATOR VQSM"/>
    <property type="match status" value="1"/>
</dbReference>
<dbReference type="RefSeq" id="WP_045956833.1">
    <property type="nucleotide sequence ID" value="NZ_JXXV01000028.1"/>
</dbReference>
<keyword evidence="6" id="KW-1185">Reference proteome</keyword>
<dbReference type="GO" id="GO:0005829">
    <property type="term" value="C:cytosol"/>
    <property type="evidence" value="ECO:0007669"/>
    <property type="project" value="TreeGrafter"/>
</dbReference>
<keyword evidence="2" id="KW-0238">DNA-binding</keyword>
<dbReference type="GO" id="GO:0003700">
    <property type="term" value="F:DNA-binding transcription factor activity"/>
    <property type="evidence" value="ECO:0007669"/>
    <property type="project" value="InterPro"/>
</dbReference>
<proteinExistence type="predicted"/>
<evidence type="ECO:0000259" key="4">
    <source>
        <dbReference type="PROSITE" id="PS01124"/>
    </source>
</evidence>
<organism evidence="5 6">
    <name type="scientific">Vibrio galatheae</name>
    <dbReference type="NCBI Taxonomy" id="579748"/>
    <lineage>
        <taxon>Bacteria</taxon>
        <taxon>Pseudomonadati</taxon>
        <taxon>Pseudomonadota</taxon>
        <taxon>Gammaproteobacteria</taxon>
        <taxon>Vibrionales</taxon>
        <taxon>Vibrionaceae</taxon>
        <taxon>Vibrio</taxon>
    </lineage>
</organism>
<keyword evidence="3" id="KW-0804">Transcription</keyword>
<evidence type="ECO:0000256" key="3">
    <source>
        <dbReference type="ARBA" id="ARBA00023163"/>
    </source>
</evidence>
<dbReference type="InterPro" id="IPR032687">
    <property type="entry name" value="AraC-type_N"/>
</dbReference>
<evidence type="ECO:0000313" key="6">
    <source>
        <dbReference type="Proteomes" id="UP000033673"/>
    </source>
</evidence>
<reference evidence="5 6" key="1">
    <citation type="journal article" date="2015" name="BMC Genomics">
        <title>Genome mining reveals unlocked bioactive potential of marine Gram-negative bacteria.</title>
        <authorList>
            <person name="Machado H."/>
            <person name="Sonnenschein E.C."/>
            <person name="Melchiorsen J."/>
            <person name="Gram L."/>
        </authorList>
    </citation>
    <scope>NUCLEOTIDE SEQUENCE [LARGE SCALE GENOMIC DNA]</scope>
    <source>
        <strain evidence="5 6">S2757</strain>
    </source>
</reference>
<comment type="caution">
    <text evidence="5">The sequence shown here is derived from an EMBL/GenBank/DDBJ whole genome shotgun (WGS) entry which is preliminary data.</text>
</comment>
<dbReference type="GO" id="GO:0000976">
    <property type="term" value="F:transcription cis-regulatory region binding"/>
    <property type="evidence" value="ECO:0007669"/>
    <property type="project" value="TreeGrafter"/>
</dbReference>
<gene>
    <name evidence="5" type="ORF">TW81_16510</name>
</gene>
<dbReference type="Proteomes" id="UP000033673">
    <property type="component" value="Unassembled WGS sequence"/>
</dbReference>
<dbReference type="OrthoDB" id="6396588at2"/>
<dbReference type="SMART" id="SM00342">
    <property type="entry name" value="HTH_ARAC"/>
    <property type="match status" value="1"/>
</dbReference>
<evidence type="ECO:0000313" key="5">
    <source>
        <dbReference type="EMBL" id="KJY81949.1"/>
    </source>
</evidence>
<dbReference type="InterPro" id="IPR020449">
    <property type="entry name" value="Tscrpt_reg_AraC-type_HTH"/>
</dbReference>
<dbReference type="Pfam" id="PF12625">
    <property type="entry name" value="Arabinose_bd"/>
    <property type="match status" value="1"/>
</dbReference>
<dbReference type="PANTHER" id="PTHR47894">
    <property type="entry name" value="HTH-TYPE TRANSCRIPTIONAL REGULATOR GADX"/>
    <property type="match status" value="1"/>
</dbReference>
<dbReference type="EMBL" id="JXXV01000028">
    <property type="protein sequence ID" value="KJY81949.1"/>
    <property type="molecule type" value="Genomic_DNA"/>
</dbReference>
<evidence type="ECO:0000256" key="1">
    <source>
        <dbReference type="ARBA" id="ARBA00023015"/>
    </source>
</evidence>
<dbReference type="AlphaFoldDB" id="A0A0F4NGA3"/>
<dbReference type="Gene3D" id="1.10.10.60">
    <property type="entry name" value="Homeodomain-like"/>
    <property type="match status" value="1"/>
</dbReference>
<dbReference type="STRING" id="579748.TW81_16510"/>
<dbReference type="PROSITE" id="PS01124">
    <property type="entry name" value="HTH_ARAC_FAMILY_2"/>
    <property type="match status" value="1"/>
</dbReference>
<dbReference type="Pfam" id="PF12833">
    <property type="entry name" value="HTH_18"/>
    <property type="match status" value="1"/>
</dbReference>
<dbReference type="PRINTS" id="PR00032">
    <property type="entry name" value="HTHARAC"/>
</dbReference>
<dbReference type="InterPro" id="IPR018060">
    <property type="entry name" value="HTH_AraC"/>
</dbReference>
<dbReference type="PATRIC" id="fig|579748.3.peg.3410"/>
<dbReference type="InterPro" id="IPR009057">
    <property type="entry name" value="Homeodomain-like_sf"/>
</dbReference>
<name>A0A0F4NGA3_9VIBR</name>
<evidence type="ECO:0000256" key="2">
    <source>
        <dbReference type="ARBA" id="ARBA00023125"/>
    </source>
</evidence>
<protein>
    <submittedName>
        <fullName evidence="5">AraC family transcriptional regulator</fullName>
    </submittedName>
</protein>
<accession>A0A0F4NGA3</accession>
<sequence>MEIVAQYLPTDHRHQLGVMDVTLLLNTLDDMAVNLDSVLDVAGLGSLSGCSKPNYMTYADKLRLFRSVAHQFSDTGIGLRIGSKAQLSHFGVLGYVILSSRTVEEAIKTGFKYLNLNGPVFSVQVVKQQGMVSIVLENTLDIGELLPFCSEYFLSAVAALFKQITGQMLAVRSLSLTYLEPTYRQEYRSCFGCEPEFEAAQLKLSFDAKLLDLTLRTHNADTLARCLASCDAVMSVMQSPYLLTNQIKTALYQSAGSFPSLDEMAVQFGCSARTLRRQLTQQRTSYKQLLAEARSDIAKEFLMQTQLTVEEIAFRLGYSDSASFRRGFKRWTRMTPQQFRGAS</sequence>